<proteinExistence type="predicted"/>
<evidence type="ECO:0000259" key="3">
    <source>
        <dbReference type="Pfam" id="PF13511"/>
    </source>
</evidence>
<dbReference type="InterPro" id="IPR025392">
    <property type="entry name" value="DUF4124"/>
</dbReference>
<evidence type="ECO:0000313" key="5">
    <source>
        <dbReference type="Proteomes" id="UP001465153"/>
    </source>
</evidence>
<reference evidence="4 5" key="1">
    <citation type="submission" date="2024-04" db="EMBL/GenBank/DDBJ databases">
        <title>Draft genome sequence of Sessilibacter corallicola NBRC 116591.</title>
        <authorList>
            <person name="Miyakawa T."/>
            <person name="Kusuya Y."/>
            <person name="Miura T."/>
        </authorList>
    </citation>
    <scope>NUCLEOTIDE SEQUENCE [LARGE SCALE GENOMIC DNA]</scope>
    <source>
        <strain evidence="4 5">KU-00831-HH</strain>
    </source>
</reference>
<feature type="signal peptide" evidence="2">
    <location>
        <begin position="1"/>
        <end position="22"/>
    </location>
</feature>
<dbReference type="EMBL" id="BAABWN010000003">
    <property type="protein sequence ID" value="GAA6167421.1"/>
    <property type="molecule type" value="Genomic_DNA"/>
</dbReference>
<feature type="domain" description="DUF4124" evidence="3">
    <location>
        <begin position="18"/>
        <end position="50"/>
    </location>
</feature>
<evidence type="ECO:0000256" key="1">
    <source>
        <dbReference type="SAM" id="MobiDB-lite"/>
    </source>
</evidence>
<sequence>MKTFALLIATFFFVNPLMLAHAEIYRWVDENGNVRFSDRKPAERESEDLTEQLGTVNVTESQGTGDYGAFLPETPQEKAADAQKKQEKQREFARRQKDCALARANLKKIQGPVYFERADGTQYDITEEERVRREEKLRQAIKKFCK</sequence>
<dbReference type="RefSeq" id="WP_233088552.1">
    <property type="nucleotide sequence ID" value="NZ_BAABWN010000003.1"/>
</dbReference>
<dbReference type="Pfam" id="PF13511">
    <property type="entry name" value="DUF4124"/>
    <property type="match status" value="1"/>
</dbReference>
<protein>
    <submittedName>
        <fullName evidence="4">DUF4124 domain-containing protein</fullName>
    </submittedName>
</protein>
<evidence type="ECO:0000313" key="4">
    <source>
        <dbReference type="EMBL" id="GAA6167421.1"/>
    </source>
</evidence>
<keyword evidence="5" id="KW-1185">Reference proteome</keyword>
<organism evidence="4 5">
    <name type="scientific">Sessilibacter corallicola</name>
    <dbReference type="NCBI Taxonomy" id="2904075"/>
    <lineage>
        <taxon>Bacteria</taxon>
        <taxon>Pseudomonadati</taxon>
        <taxon>Pseudomonadota</taxon>
        <taxon>Gammaproteobacteria</taxon>
        <taxon>Cellvibrionales</taxon>
        <taxon>Cellvibrionaceae</taxon>
        <taxon>Sessilibacter</taxon>
    </lineage>
</organism>
<evidence type="ECO:0000256" key="2">
    <source>
        <dbReference type="SAM" id="SignalP"/>
    </source>
</evidence>
<keyword evidence="2" id="KW-0732">Signal</keyword>
<feature type="compositionally biased region" description="Basic and acidic residues" evidence="1">
    <location>
        <begin position="75"/>
        <end position="89"/>
    </location>
</feature>
<accession>A0ABQ0A6Y8</accession>
<feature type="chain" id="PRO_5045275353" evidence="2">
    <location>
        <begin position="23"/>
        <end position="146"/>
    </location>
</feature>
<dbReference type="Proteomes" id="UP001465153">
    <property type="component" value="Unassembled WGS sequence"/>
</dbReference>
<gene>
    <name evidence="4" type="ORF">NBRC116591_12310</name>
</gene>
<name>A0ABQ0A6Y8_9GAMM</name>
<comment type="caution">
    <text evidence="4">The sequence shown here is derived from an EMBL/GenBank/DDBJ whole genome shotgun (WGS) entry which is preliminary data.</text>
</comment>
<feature type="region of interest" description="Disordered" evidence="1">
    <location>
        <begin position="63"/>
        <end position="89"/>
    </location>
</feature>